<dbReference type="EMBL" id="SJPY01000001">
    <property type="protein sequence ID" value="TWU45331.1"/>
    <property type="molecule type" value="Genomic_DNA"/>
</dbReference>
<gene>
    <name evidence="3" type="ORF">Q31b_05030</name>
</gene>
<feature type="compositionally biased region" description="Polar residues" evidence="1">
    <location>
        <begin position="147"/>
        <end position="157"/>
    </location>
</feature>
<feature type="transmembrane region" description="Helical" evidence="2">
    <location>
        <begin position="96"/>
        <end position="114"/>
    </location>
</feature>
<dbReference type="Pfam" id="PF10825">
    <property type="entry name" value="DUF2752"/>
    <property type="match status" value="1"/>
</dbReference>
<organism evidence="3 4">
    <name type="scientific">Novipirellula aureliae</name>
    <dbReference type="NCBI Taxonomy" id="2527966"/>
    <lineage>
        <taxon>Bacteria</taxon>
        <taxon>Pseudomonadati</taxon>
        <taxon>Planctomycetota</taxon>
        <taxon>Planctomycetia</taxon>
        <taxon>Pirellulales</taxon>
        <taxon>Pirellulaceae</taxon>
        <taxon>Novipirellula</taxon>
    </lineage>
</organism>
<proteinExistence type="predicted"/>
<name>A0A5C6EC36_9BACT</name>
<keyword evidence="2" id="KW-0812">Transmembrane</keyword>
<comment type="caution">
    <text evidence="3">The sequence shown here is derived from an EMBL/GenBank/DDBJ whole genome shotgun (WGS) entry which is preliminary data.</text>
</comment>
<evidence type="ECO:0000313" key="4">
    <source>
        <dbReference type="Proteomes" id="UP000315471"/>
    </source>
</evidence>
<evidence type="ECO:0008006" key="5">
    <source>
        <dbReference type="Google" id="ProtNLM"/>
    </source>
</evidence>
<feature type="transmembrane region" description="Helical" evidence="2">
    <location>
        <begin position="62"/>
        <end position="84"/>
    </location>
</feature>
<keyword evidence="2" id="KW-0472">Membrane</keyword>
<accession>A0A5C6EC36</accession>
<evidence type="ECO:0000256" key="2">
    <source>
        <dbReference type="SAM" id="Phobius"/>
    </source>
</evidence>
<protein>
    <recommendedName>
        <fullName evidence="5">DUF2752 domain-containing protein</fullName>
    </recommendedName>
</protein>
<sequence>MQRVRSKAKWLIASVALYLGYRFAIGDLPIWMPKCLFHQWTGFHCPGCGGTRAVSALFEGNFVLAVRNNPLLILGTPLIGLAIYRQHRRELAGGKASPRLVWTLFILFVAYFALRNIPSPTTSPLAPVPEIQDSLRPAMPQKKLPQLPSNPQNHLKS</sequence>
<evidence type="ECO:0000313" key="3">
    <source>
        <dbReference type="EMBL" id="TWU45331.1"/>
    </source>
</evidence>
<reference evidence="3 4" key="1">
    <citation type="submission" date="2019-02" db="EMBL/GenBank/DDBJ databases">
        <title>Deep-cultivation of Planctomycetes and their phenomic and genomic characterization uncovers novel biology.</title>
        <authorList>
            <person name="Wiegand S."/>
            <person name="Jogler M."/>
            <person name="Boedeker C."/>
            <person name="Pinto D."/>
            <person name="Vollmers J."/>
            <person name="Rivas-Marin E."/>
            <person name="Kohn T."/>
            <person name="Peeters S.H."/>
            <person name="Heuer A."/>
            <person name="Rast P."/>
            <person name="Oberbeckmann S."/>
            <person name="Bunk B."/>
            <person name="Jeske O."/>
            <person name="Meyerdierks A."/>
            <person name="Storesund J.E."/>
            <person name="Kallscheuer N."/>
            <person name="Luecker S."/>
            <person name="Lage O.M."/>
            <person name="Pohl T."/>
            <person name="Merkel B.J."/>
            <person name="Hornburger P."/>
            <person name="Mueller R.-W."/>
            <person name="Bruemmer F."/>
            <person name="Labrenz M."/>
            <person name="Spormann A.M."/>
            <person name="Op Den Camp H."/>
            <person name="Overmann J."/>
            <person name="Amann R."/>
            <person name="Jetten M.S.M."/>
            <person name="Mascher T."/>
            <person name="Medema M.H."/>
            <person name="Devos D.P."/>
            <person name="Kaster A.-K."/>
            <person name="Ovreas L."/>
            <person name="Rohde M."/>
            <person name="Galperin M.Y."/>
            <person name="Jogler C."/>
        </authorList>
    </citation>
    <scope>NUCLEOTIDE SEQUENCE [LARGE SCALE GENOMIC DNA]</scope>
    <source>
        <strain evidence="3 4">Q31b</strain>
    </source>
</reference>
<evidence type="ECO:0000256" key="1">
    <source>
        <dbReference type="SAM" id="MobiDB-lite"/>
    </source>
</evidence>
<feature type="region of interest" description="Disordered" evidence="1">
    <location>
        <begin position="137"/>
        <end position="157"/>
    </location>
</feature>
<dbReference type="InterPro" id="IPR021215">
    <property type="entry name" value="DUF2752"/>
</dbReference>
<dbReference type="AlphaFoldDB" id="A0A5C6EC36"/>
<dbReference type="Proteomes" id="UP000315471">
    <property type="component" value="Unassembled WGS sequence"/>
</dbReference>
<keyword evidence="2" id="KW-1133">Transmembrane helix</keyword>
<keyword evidence="4" id="KW-1185">Reference proteome</keyword>